<feature type="domain" description="Protein kinase" evidence="8">
    <location>
        <begin position="58"/>
        <end position="311"/>
    </location>
</feature>
<dbReference type="SUPFAM" id="SSF56112">
    <property type="entry name" value="Protein kinase-like (PK-like)"/>
    <property type="match status" value="1"/>
</dbReference>
<dbReference type="InterPro" id="IPR000719">
    <property type="entry name" value="Prot_kinase_dom"/>
</dbReference>
<comment type="caution">
    <text evidence="9">The sequence shown here is derived from an EMBL/GenBank/DDBJ whole genome shotgun (WGS) entry which is preliminary data.</text>
</comment>
<feature type="compositionally biased region" description="Gly residues" evidence="6">
    <location>
        <begin position="363"/>
        <end position="379"/>
    </location>
</feature>
<feature type="transmembrane region" description="Helical" evidence="7">
    <location>
        <begin position="546"/>
        <end position="578"/>
    </location>
</feature>
<dbReference type="Gene3D" id="3.30.200.20">
    <property type="entry name" value="Phosphorylase Kinase, domain 1"/>
    <property type="match status" value="1"/>
</dbReference>
<keyword evidence="2 5" id="KW-0547">Nucleotide-binding</keyword>
<dbReference type="Proteomes" id="UP000245166">
    <property type="component" value="Unassembled WGS sequence"/>
</dbReference>
<dbReference type="PROSITE" id="PS00108">
    <property type="entry name" value="PROTEIN_KINASE_ST"/>
    <property type="match status" value="1"/>
</dbReference>
<evidence type="ECO:0000313" key="10">
    <source>
        <dbReference type="Proteomes" id="UP000245166"/>
    </source>
</evidence>
<feature type="transmembrane region" description="Helical" evidence="7">
    <location>
        <begin position="640"/>
        <end position="661"/>
    </location>
</feature>
<feature type="region of interest" description="Disordered" evidence="6">
    <location>
        <begin position="322"/>
        <end position="471"/>
    </location>
</feature>
<evidence type="ECO:0000256" key="6">
    <source>
        <dbReference type="SAM" id="MobiDB-lite"/>
    </source>
</evidence>
<dbReference type="InterPro" id="IPR008271">
    <property type="entry name" value="Ser/Thr_kinase_AS"/>
</dbReference>
<proteinExistence type="predicted"/>
<dbReference type="Pfam" id="PF00069">
    <property type="entry name" value="Pkinase"/>
    <property type="match status" value="1"/>
</dbReference>
<dbReference type="SMART" id="SM00220">
    <property type="entry name" value="S_TKc"/>
    <property type="match status" value="1"/>
</dbReference>
<feature type="binding site" evidence="5">
    <location>
        <position position="86"/>
    </location>
    <ligand>
        <name>ATP</name>
        <dbReference type="ChEBI" id="CHEBI:30616"/>
    </ligand>
</feature>
<feature type="compositionally biased region" description="Low complexity" evidence="6">
    <location>
        <begin position="352"/>
        <end position="362"/>
    </location>
</feature>
<dbReference type="PANTHER" id="PTHR43289">
    <property type="entry name" value="MITOGEN-ACTIVATED PROTEIN KINASE KINASE KINASE 20-RELATED"/>
    <property type="match status" value="1"/>
</dbReference>
<keyword evidence="4 5" id="KW-0067">ATP-binding</keyword>
<evidence type="ECO:0000256" key="5">
    <source>
        <dbReference type="PROSITE-ProRule" id="PRU10141"/>
    </source>
</evidence>
<dbReference type="CDD" id="cd14014">
    <property type="entry name" value="STKc_PknB_like"/>
    <property type="match status" value="1"/>
</dbReference>
<dbReference type="Gene3D" id="1.10.510.10">
    <property type="entry name" value="Transferase(Phosphotransferase) domain 1"/>
    <property type="match status" value="1"/>
</dbReference>
<feature type="transmembrane region" description="Helical" evidence="7">
    <location>
        <begin position="598"/>
        <end position="619"/>
    </location>
</feature>
<protein>
    <recommendedName>
        <fullName evidence="8">Protein kinase domain-containing protein</fullName>
    </recommendedName>
</protein>
<keyword evidence="1" id="KW-0808">Transferase</keyword>
<dbReference type="PROSITE" id="PS00107">
    <property type="entry name" value="PROTEIN_KINASE_ATP"/>
    <property type="match status" value="1"/>
</dbReference>
<dbReference type="InterPro" id="IPR017441">
    <property type="entry name" value="Protein_kinase_ATP_BS"/>
</dbReference>
<evidence type="ECO:0000256" key="7">
    <source>
        <dbReference type="SAM" id="Phobius"/>
    </source>
</evidence>
<keyword evidence="7" id="KW-0812">Transmembrane</keyword>
<dbReference type="EMBL" id="PYHR01000002">
    <property type="protein sequence ID" value="PWD50582.1"/>
    <property type="molecule type" value="Genomic_DNA"/>
</dbReference>
<evidence type="ECO:0000256" key="4">
    <source>
        <dbReference type="ARBA" id="ARBA00022840"/>
    </source>
</evidence>
<dbReference type="GO" id="GO:0004674">
    <property type="term" value="F:protein serine/threonine kinase activity"/>
    <property type="evidence" value="ECO:0007669"/>
    <property type="project" value="TreeGrafter"/>
</dbReference>
<accession>A0A2U1ZUI1</accession>
<dbReference type="InterPro" id="IPR011009">
    <property type="entry name" value="Kinase-like_dom_sf"/>
</dbReference>
<reference evidence="9 10" key="1">
    <citation type="submission" date="2018-03" db="EMBL/GenBank/DDBJ databases">
        <title>Genome assembly of novel Miniimonas species PCH200.</title>
        <authorList>
            <person name="Thakur V."/>
            <person name="Kumar V."/>
            <person name="Singh D."/>
        </authorList>
    </citation>
    <scope>NUCLEOTIDE SEQUENCE [LARGE SCALE GENOMIC DNA]</scope>
    <source>
        <strain evidence="9 10">PCH200</strain>
    </source>
</reference>
<feature type="compositionally biased region" description="Low complexity" evidence="6">
    <location>
        <begin position="446"/>
        <end position="471"/>
    </location>
</feature>
<evidence type="ECO:0000256" key="1">
    <source>
        <dbReference type="ARBA" id="ARBA00022679"/>
    </source>
</evidence>
<keyword evidence="7" id="KW-0472">Membrane</keyword>
<evidence type="ECO:0000259" key="8">
    <source>
        <dbReference type="PROSITE" id="PS50011"/>
    </source>
</evidence>
<dbReference type="GO" id="GO:0005524">
    <property type="term" value="F:ATP binding"/>
    <property type="evidence" value="ECO:0007669"/>
    <property type="project" value="UniProtKB-UniRule"/>
</dbReference>
<feature type="transmembrane region" description="Helical" evidence="7">
    <location>
        <begin position="495"/>
        <end position="525"/>
    </location>
</feature>
<evidence type="ECO:0000256" key="3">
    <source>
        <dbReference type="ARBA" id="ARBA00022777"/>
    </source>
</evidence>
<organism evidence="9 10">
    <name type="scientific">Serinibacter arcticus</name>
    <dbReference type="NCBI Taxonomy" id="1655435"/>
    <lineage>
        <taxon>Bacteria</taxon>
        <taxon>Bacillati</taxon>
        <taxon>Actinomycetota</taxon>
        <taxon>Actinomycetes</taxon>
        <taxon>Micrococcales</taxon>
        <taxon>Beutenbergiaceae</taxon>
        <taxon>Serinibacter</taxon>
    </lineage>
</organism>
<dbReference type="PROSITE" id="PS50011">
    <property type="entry name" value="PROTEIN_KINASE_DOM"/>
    <property type="match status" value="1"/>
</dbReference>
<keyword evidence="10" id="KW-1185">Reference proteome</keyword>
<evidence type="ECO:0000313" key="9">
    <source>
        <dbReference type="EMBL" id="PWD50582.1"/>
    </source>
</evidence>
<name>A0A2U1ZUI1_9MICO</name>
<evidence type="ECO:0000256" key="2">
    <source>
        <dbReference type="ARBA" id="ARBA00022741"/>
    </source>
</evidence>
<keyword evidence="3" id="KW-0418">Kinase</keyword>
<feature type="region of interest" description="Disordered" evidence="6">
    <location>
        <begin position="1"/>
        <end position="42"/>
    </location>
</feature>
<dbReference type="PANTHER" id="PTHR43289:SF34">
    <property type="entry name" value="SERINE_THREONINE-PROTEIN KINASE YBDM-RELATED"/>
    <property type="match status" value="1"/>
</dbReference>
<dbReference type="AlphaFoldDB" id="A0A2U1ZUI1"/>
<sequence length="677" mass="68980">MTSRSSRRPGITLGRGQAGVGIGPVGRTPHRRAAPGDRPHPRDTFFPMVSAGDEVGGYTLVHRLGSGGMGTVWEARDAEGSAVAIKLLHPAISADPDARSRLAREVANLHRVRGNRVARVLDAEVEDDLAFVVTDLVEGLSLEESVAQEGAFDPVDLHPLAEGLFEAVAQVHDAGLLHRDLKPGNVMVTYDGPVLIDFGIAQLADDDRLTHTGFVTGTPGFLDPATLSGGALGRAGDWFGWAAVLLFAATGRPPFGRGPMEAVLGRMTTARPDLDHLSPAVAAAFRNALAPDPAARPEPHVLLQVLENDALGVDQEVPAATALVPAPPGPVAGADATTLVPAPPGPTWRGEGTTAQPEAAAGAGAGAGTGVRDGAGPGAGPAPTRRMPTTQPPAQQPRTSAGVDTAAAGAAPGADATTVYPPSRSRRGRKADERGRTSPSSPLVSPQPGAAAPGLVAAGQGGPADVPWAAAPQAPPPAWALPPRPQRALVVSSGAFVVALAFGWPGVAVTTAGIGFALLTALGLVERRTRVRRLGHGPRPSDRWAAVGWTLPMVALGLLTAVVPLGVGAIVAVSLWWLGMTVAAGELVGQVPAGWSLLVTPLALAAGLTAAWWVPVADATRLGARAFWRSVAPSGTVRQVWVLLLVGLAVGLALAGLAGIGSGGDGVWWPLPTPPQV</sequence>
<keyword evidence="7" id="KW-1133">Transmembrane helix</keyword>
<feature type="compositionally biased region" description="Low complexity" evidence="6">
    <location>
        <begin position="396"/>
        <end position="419"/>
    </location>
</feature>
<gene>
    <name evidence="9" type="ORF">C8046_07880</name>
</gene>